<feature type="compositionally biased region" description="Low complexity" evidence="2">
    <location>
        <begin position="62"/>
        <end position="72"/>
    </location>
</feature>
<accession>A0ABP0ZJW8</accession>
<dbReference type="GeneID" id="92207584"/>
<gene>
    <name evidence="4" type="ORF">LODBEIA_P23880</name>
</gene>
<evidence type="ECO:0000259" key="3">
    <source>
        <dbReference type="Pfam" id="PF16796"/>
    </source>
</evidence>
<name>A0ABP0ZJW8_9ASCO</name>
<dbReference type="EMBL" id="OZ022407">
    <property type="protein sequence ID" value="CAK9438043.1"/>
    <property type="molecule type" value="Genomic_DNA"/>
</dbReference>
<reference evidence="4 5" key="1">
    <citation type="submission" date="2024-03" db="EMBL/GenBank/DDBJ databases">
        <authorList>
            <person name="Brejova B."/>
        </authorList>
    </citation>
    <scope>NUCLEOTIDE SEQUENCE [LARGE SCALE GENOMIC DNA]</scope>
    <source>
        <strain evidence="4 5">CBS 14171</strain>
    </source>
</reference>
<sequence>MKSSTSRTKRPLEEADINMPYTSTPPPPPKRRLDSLATATTAPAKSLDDNNFFESRLPKPGSTTKSTTKASSLVNDSATATANQHFLHPPATRDYHQRILSLQDRLSKKASSTASSAPGLPRRSSLPSQGTHLRSHSSTALNDSYLALCERHQEKQREIDMLNDELQKLRRIYRNYVHKVDIIQDEMRDAELKFKDMEETIVKNVEYEEHMIDIKLEQNRIKLDNQFRELEFEMLQELDEAKKFDFGALNRQIEDLKQESRAVCEKVKTQEMANEVKYKEQADRISMESGQKLEELKFQVRESQSRLDLKQKEHERAANGNKEAQDMLNLARIEVDEKKKLIRITEEKLSNFHQLRKNLASELNEVQAALENKLQESQREQAEFDKVKATYDEMACKIKRHDEHRRILENSIMDYQQKIRVYAFVSPDVGHIEESRYFSKVFAPDTPMSFVMDEFTHLMTGVMRGTNVSIISQSLPGNVIAKRAINELRGFRDSKMQNWDIKLGYQSGTLDKIIDSLGPGEFLHNCGVDIDALSLDQVSQNISEPHTDEPVVHFIVASGVKEQVKFESKLLVLDICAVSSRSQLEILKTVNSLTPTELPKNNSLSTLIVWMLVKSKMLILSKPTDREMSNVLKSLSSTSIACIKKWETK</sequence>
<feature type="coiled-coil region" evidence="1">
    <location>
        <begin position="293"/>
        <end position="418"/>
    </location>
</feature>
<dbReference type="RefSeq" id="XP_066829326.1">
    <property type="nucleotide sequence ID" value="XM_066972381.1"/>
</dbReference>
<keyword evidence="1" id="KW-0175">Coiled coil</keyword>
<dbReference type="InterPro" id="IPR031852">
    <property type="entry name" value="Vik1/Cik1_MT-bd"/>
</dbReference>
<feature type="region of interest" description="Disordered" evidence="2">
    <location>
        <begin position="104"/>
        <end position="138"/>
    </location>
</feature>
<feature type="coiled-coil region" evidence="1">
    <location>
        <begin position="145"/>
        <end position="200"/>
    </location>
</feature>
<dbReference type="Proteomes" id="UP001497383">
    <property type="component" value="Chromosome 3"/>
</dbReference>
<feature type="domain" description="Spindle pole body-associated protein Vik1/Cik1 microtubule binding" evidence="3">
    <location>
        <begin position="399"/>
        <end position="475"/>
    </location>
</feature>
<dbReference type="Pfam" id="PF16796">
    <property type="entry name" value="Microtub_bd"/>
    <property type="match status" value="1"/>
</dbReference>
<organism evidence="4 5">
    <name type="scientific">Lodderomyces beijingensis</name>
    <dbReference type="NCBI Taxonomy" id="1775926"/>
    <lineage>
        <taxon>Eukaryota</taxon>
        <taxon>Fungi</taxon>
        <taxon>Dikarya</taxon>
        <taxon>Ascomycota</taxon>
        <taxon>Saccharomycotina</taxon>
        <taxon>Pichiomycetes</taxon>
        <taxon>Debaryomycetaceae</taxon>
        <taxon>Candida/Lodderomyces clade</taxon>
        <taxon>Lodderomyces</taxon>
    </lineage>
</organism>
<evidence type="ECO:0000313" key="4">
    <source>
        <dbReference type="EMBL" id="CAK9438043.1"/>
    </source>
</evidence>
<evidence type="ECO:0000256" key="1">
    <source>
        <dbReference type="SAM" id="Coils"/>
    </source>
</evidence>
<keyword evidence="5" id="KW-1185">Reference proteome</keyword>
<feature type="compositionally biased region" description="Polar residues" evidence="2">
    <location>
        <begin position="125"/>
        <end position="138"/>
    </location>
</feature>
<protein>
    <recommendedName>
        <fullName evidence="3">Spindle pole body-associated protein Vik1/Cik1 microtubule binding domain-containing protein</fullName>
    </recommendedName>
</protein>
<evidence type="ECO:0000256" key="2">
    <source>
        <dbReference type="SAM" id="MobiDB-lite"/>
    </source>
</evidence>
<proteinExistence type="predicted"/>
<feature type="region of interest" description="Disordered" evidence="2">
    <location>
        <begin position="1"/>
        <end position="73"/>
    </location>
</feature>
<evidence type="ECO:0000313" key="5">
    <source>
        <dbReference type="Proteomes" id="UP001497383"/>
    </source>
</evidence>